<sequence length="84" mass="8765">RIEGDPDTALVLNHKRCQPAIRLCSSNDTPGSFGKPSFWVPGEVMVAKLKLKGIDGGSPPVMGLRFNLGGLNAATLPGPGHGED</sequence>
<proteinExistence type="predicted"/>
<comment type="caution">
    <text evidence="1">The sequence shown here is derived from an EMBL/GenBank/DDBJ whole genome shotgun (WGS) entry which is preliminary data.</text>
</comment>
<reference evidence="1 2" key="1">
    <citation type="journal article" date="2022" name="Nat. Ecol. Evol.">
        <title>A masculinizing supergene underlies an exaggerated male reproductive morph in a spider.</title>
        <authorList>
            <person name="Hendrickx F."/>
            <person name="De Corte Z."/>
            <person name="Sonet G."/>
            <person name="Van Belleghem S.M."/>
            <person name="Kostlbacher S."/>
            <person name="Vangestel C."/>
        </authorList>
    </citation>
    <scope>NUCLEOTIDE SEQUENCE [LARGE SCALE GENOMIC DNA]</scope>
    <source>
        <strain evidence="1">W744_W776</strain>
    </source>
</reference>
<keyword evidence="2" id="KW-1185">Reference proteome</keyword>
<accession>A0AAV6TEV6</accession>
<protein>
    <submittedName>
        <fullName evidence="1">Uncharacterized protein</fullName>
    </submittedName>
</protein>
<dbReference type="Proteomes" id="UP000827092">
    <property type="component" value="Unassembled WGS sequence"/>
</dbReference>
<evidence type="ECO:0000313" key="2">
    <source>
        <dbReference type="Proteomes" id="UP000827092"/>
    </source>
</evidence>
<name>A0AAV6TEV6_9ARAC</name>
<evidence type="ECO:0000313" key="1">
    <source>
        <dbReference type="EMBL" id="KAG8156722.1"/>
    </source>
</evidence>
<dbReference type="EMBL" id="JAFNEN010006009">
    <property type="protein sequence ID" value="KAG8156722.1"/>
    <property type="molecule type" value="Genomic_DNA"/>
</dbReference>
<organism evidence="1 2">
    <name type="scientific">Oedothorax gibbosus</name>
    <dbReference type="NCBI Taxonomy" id="931172"/>
    <lineage>
        <taxon>Eukaryota</taxon>
        <taxon>Metazoa</taxon>
        <taxon>Ecdysozoa</taxon>
        <taxon>Arthropoda</taxon>
        <taxon>Chelicerata</taxon>
        <taxon>Arachnida</taxon>
        <taxon>Araneae</taxon>
        <taxon>Araneomorphae</taxon>
        <taxon>Entelegynae</taxon>
        <taxon>Araneoidea</taxon>
        <taxon>Linyphiidae</taxon>
        <taxon>Erigoninae</taxon>
        <taxon>Oedothorax</taxon>
    </lineage>
</organism>
<gene>
    <name evidence="1" type="ORF">JTE90_015836</name>
</gene>
<feature type="non-terminal residue" evidence="1">
    <location>
        <position position="1"/>
    </location>
</feature>
<dbReference type="AlphaFoldDB" id="A0AAV6TEV6"/>